<dbReference type="EnsemblPlants" id="QL05p025652:mrna">
    <property type="protein sequence ID" value="QL05p025652:mrna"/>
    <property type="gene ID" value="QL05p025652"/>
</dbReference>
<proteinExistence type="predicted"/>
<sequence>MIKQIWSSSMALWRWSSASRRRRSVSTLCWSGGDGGDPAADAIFVAQSQSHCGHLITELPSVQSLLVHHTKVQSLRFGFSLPMLNILRSLQFDAKCCKWHILPRLLESAPNLEKLILHKVDTDGPHELCCWTDPPHVPKCLESCLWIISLVKFKCWEHDLEFVQFFLKNAKVLEKMGILTGLLDFAENS</sequence>
<name>A0A7N2LNN7_QUELO</name>
<dbReference type="InterPro" id="IPR006566">
    <property type="entry name" value="FBD"/>
</dbReference>
<evidence type="ECO:0000313" key="2">
    <source>
        <dbReference type="EnsemblPlants" id="QL05p025652:mrna"/>
    </source>
</evidence>
<protein>
    <recommendedName>
        <fullName evidence="1">FBD domain-containing protein</fullName>
    </recommendedName>
</protein>
<keyword evidence="3" id="KW-1185">Reference proteome</keyword>
<dbReference type="InterPro" id="IPR050232">
    <property type="entry name" value="FBL13/AtMIF1-like"/>
</dbReference>
<dbReference type="PANTHER" id="PTHR31900:SF30">
    <property type="entry name" value="SUPERFAMILY PROTEIN, PUTATIVE-RELATED"/>
    <property type="match status" value="1"/>
</dbReference>
<dbReference type="Proteomes" id="UP000594261">
    <property type="component" value="Chromosome 5"/>
</dbReference>
<reference evidence="2 3" key="1">
    <citation type="journal article" date="2016" name="G3 (Bethesda)">
        <title>First Draft Assembly and Annotation of the Genome of a California Endemic Oak Quercus lobata Nee (Fagaceae).</title>
        <authorList>
            <person name="Sork V.L."/>
            <person name="Fitz-Gibbon S.T."/>
            <person name="Puiu D."/>
            <person name="Crepeau M."/>
            <person name="Gugger P.F."/>
            <person name="Sherman R."/>
            <person name="Stevens K."/>
            <person name="Langley C.H."/>
            <person name="Pellegrini M."/>
            <person name="Salzberg S.L."/>
        </authorList>
    </citation>
    <scope>NUCLEOTIDE SEQUENCE [LARGE SCALE GENOMIC DNA]</scope>
    <source>
        <strain evidence="2 3">cv. SW786</strain>
    </source>
</reference>
<dbReference type="Pfam" id="PF08387">
    <property type="entry name" value="FBD"/>
    <property type="match status" value="1"/>
</dbReference>
<accession>A0A7N2LNN7</accession>
<dbReference type="EMBL" id="LRBV02000005">
    <property type="status" value="NOT_ANNOTATED_CDS"/>
    <property type="molecule type" value="Genomic_DNA"/>
</dbReference>
<dbReference type="PANTHER" id="PTHR31900">
    <property type="entry name" value="F-BOX/RNI SUPERFAMILY PROTEIN-RELATED"/>
    <property type="match status" value="1"/>
</dbReference>
<organism evidence="2 3">
    <name type="scientific">Quercus lobata</name>
    <name type="common">Valley oak</name>
    <dbReference type="NCBI Taxonomy" id="97700"/>
    <lineage>
        <taxon>Eukaryota</taxon>
        <taxon>Viridiplantae</taxon>
        <taxon>Streptophyta</taxon>
        <taxon>Embryophyta</taxon>
        <taxon>Tracheophyta</taxon>
        <taxon>Spermatophyta</taxon>
        <taxon>Magnoliopsida</taxon>
        <taxon>eudicotyledons</taxon>
        <taxon>Gunneridae</taxon>
        <taxon>Pentapetalae</taxon>
        <taxon>rosids</taxon>
        <taxon>fabids</taxon>
        <taxon>Fagales</taxon>
        <taxon>Fagaceae</taxon>
        <taxon>Quercus</taxon>
    </lineage>
</organism>
<dbReference type="Gramene" id="QL05p025652:mrna">
    <property type="protein sequence ID" value="QL05p025652:mrna"/>
    <property type="gene ID" value="QL05p025652"/>
</dbReference>
<dbReference type="InParanoid" id="A0A7N2LNN7"/>
<feature type="domain" description="FBD" evidence="1">
    <location>
        <begin position="136"/>
        <end position="178"/>
    </location>
</feature>
<evidence type="ECO:0000313" key="3">
    <source>
        <dbReference type="Proteomes" id="UP000594261"/>
    </source>
</evidence>
<reference evidence="2" key="2">
    <citation type="submission" date="2021-01" db="UniProtKB">
        <authorList>
            <consortium name="EnsemblPlants"/>
        </authorList>
    </citation>
    <scope>IDENTIFICATION</scope>
</reference>
<dbReference type="AlphaFoldDB" id="A0A7N2LNN7"/>
<evidence type="ECO:0000259" key="1">
    <source>
        <dbReference type="Pfam" id="PF08387"/>
    </source>
</evidence>